<dbReference type="HOGENOM" id="CLU_083659_0_0_1"/>
<feature type="transmembrane region" description="Helical" evidence="1">
    <location>
        <begin position="56"/>
        <end position="75"/>
    </location>
</feature>
<dbReference type="OrthoDB" id="3239304at2759"/>
<dbReference type="STRING" id="933084.A0A067PXI7"/>
<gene>
    <name evidence="2" type="ORF">JAAARDRAFT_60049</name>
</gene>
<feature type="transmembrane region" description="Helical" evidence="1">
    <location>
        <begin position="87"/>
        <end position="112"/>
    </location>
</feature>
<evidence type="ECO:0000313" key="3">
    <source>
        <dbReference type="Proteomes" id="UP000027265"/>
    </source>
</evidence>
<dbReference type="AlphaFoldDB" id="A0A067PXI7"/>
<dbReference type="Proteomes" id="UP000027265">
    <property type="component" value="Unassembled WGS sequence"/>
</dbReference>
<protein>
    <submittedName>
        <fullName evidence="2">Uncharacterized protein</fullName>
    </submittedName>
</protein>
<accession>A0A067PXI7</accession>
<feature type="transmembrane region" description="Helical" evidence="1">
    <location>
        <begin position="140"/>
        <end position="161"/>
    </location>
</feature>
<evidence type="ECO:0000313" key="2">
    <source>
        <dbReference type="EMBL" id="KDQ55061.1"/>
    </source>
</evidence>
<organism evidence="2 3">
    <name type="scientific">Jaapia argillacea MUCL 33604</name>
    <dbReference type="NCBI Taxonomy" id="933084"/>
    <lineage>
        <taxon>Eukaryota</taxon>
        <taxon>Fungi</taxon>
        <taxon>Dikarya</taxon>
        <taxon>Basidiomycota</taxon>
        <taxon>Agaricomycotina</taxon>
        <taxon>Agaricomycetes</taxon>
        <taxon>Agaricomycetidae</taxon>
        <taxon>Jaapiales</taxon>
        <taxon>Jaapiaceae</taxon>
        <taxon>Jaapia</taxon>
    </lineage>
</organism>
<proteinExistence type="predicted"/>
<keyword evidence="1" id="KW-0472">Membrane</keyword>
<evidence type="ECO:0000256" key="1">
    <source>
        <dbReference type="SAM" id="Phobius"/>
    </source>
</evidence>
<sequence length="276" mass="30261">MAKHHFLCCLPLRLGAILISLFQSLLNGSAAALAWYILIRSLKTHILSPDATQIPILTFAVLTTFIAVFCFIGFLGATCKRLGYINFYAHILSVVFFIKTAVVVVEIVLLFVKQHDLLDSCVQAGNEEADCENYLTESKWIVVVSSLVPILVEAYGLVIIYQYRSQLHQRDSQGFREAKLKPLVAGKGSCSYHPVGLEGFDVEPFVGDYSVRSSLGTLSRLISESYYEKTLSQTSLPYPGDIEGLQEDEISLKGGNTGGLYGFGGGPSCVYNVGRV</sequence>
<dbReference type="EMBL" id="KL197726">
    <property type="protein sequence ID" value="KDQ55061.1"/>
    <property type="molecule type" value="Genomic_DNA"/>
</dbReference>
<name>A0A067PXI7_9AGAM</name>
<reference evidence="3" key="1">
    <citation type="journal article" date="2014" name="Proc. Natl. Acad. Sci. U.S.A.">
        <title>Extensive sampling of basidiomycete genomes demonstrates inadequacy of the white-rot/brown-rot paradigm for wood decay fungi.</title>
        <authorList>
            <person name="Riley R."/>
            <person name="Salamov A.A."/>
            <person name="Brown D.W."/>
            <person name="Nagy L.G."/>
            <person name="Floudas D."/>
            <person name="Held B.W."/>
            <person name="Levasseur A."/>
            <person name="Lombard V."/>
            <person name="Morin E."/>
            <person name="Otillar R."/>
            <person name="Lindquist E.A."/>
            <person name="Sun H."/>
            <person name="LaButti K.M."/>
            <person name="Schmutz J."/>
            <person name="Jabbour D."/>
            <person name="Luo H."/>
            <person name="Baker S.E."/>
            <person name="Pisabarro A.G."/>
            <person name="Walton J.D."/>
            <person name="Blanchette R.A."/>
            <person name="Henrissat B."/>
            <person name="Martin F."/>
            <person name="Cullen D."/>
            <person name="Hibbett D.S."/>
            <person name="Grigoriev I.V."/>
        </authorList>
    </citation>
    <scope>NUCLEOTIDE SEQUENCE [LARGE SCALE GENOMIC DNA]</scope>
    <source>
        <strain evidence="3">MUCL 33604</strain>
    </source>
</reference>
<dbReference type="InParanoid" id="A0A067PXI7"/>
<keyword evidence="1" id="KW-1133">Transmembrane helix</keyword>
<keyword evidence="3" id="KW-1185">Reference proteome</keyword>
<feature type="transmembrane region" description="Helical" evidence="1">
    <location>
        <begin position="12"/>
        <end position="36"/>
    </location>
</feature>
<keyword evidence="1" id="KW-0812">Transmembrane</keyword>